<evidence type="ECO:0000259" key="9">
    <source>
        <dbReference type="Pfam" id="PF00482"/>
    </source>
</evidence>
<evidence type="ECO:0000256" key="4">
    <source>
        <dbReference type="ARBA" id="ARBA00022519"/>
    </source>
</evidence>
<feature type="domain" description="Type II secretion system protein GspF" evidence="9">
    <location>
        <begin position="274"/>
        <end position="395"/>
    </location>
</feature>
<dbReference type="Proteomes" id="UP000192923">
    <property type="component" value="Unassembled WGS sequence"/>
</dbReference>
<accession>A0A1Y6D3G9</accession>
<name>A0A1Y6D3G9_9GAMM</name>
<dbReference type="InterPro" id="IPR042094">
    <property type="entry name" value="T2SS_GspF_sf"/>
</dbReference>
<evidence type="ECO:0000256" key="2">
    <source>
        <dbReference type="ARBA" id="ARBA00005745"/>
    </source>
</evidence>
<dbReference type="EMBL" id="FXAM01000001">
    <property type="protein sequence ID" value="SMF96960.1"/>
    <property type="molecule type" value="Genomic_DNA"/>
</dbReference>
<dbReference type="GO" id="GO:0005886">
    <property type="term" value="C:plasma membrane"/>
    <property type="evidence" value="ECO:0007669"/>
    <property type="project" value="UniProtKB-SubCell"/>
</dbReference>
<dbReference type="FunFam" id="1.20.81.30:FF:000001">
    <property type="entry name" value="Type II secretion system protein F"/>
    <property type="match status" value="2"/>
</dbReference>
<dbReference type="Gene3D" id="1.20.81.30">
    <property type="entry name" value="Type II secretion system (T2SS), domain F"/>
    <property type="match status" value="2"/>
</dbReference>
<dbReference type="PANTHER" id="PTHR30012">
    <property type="entry name" value="GENERAL SECRETION PATHWAY PROTEIN"/>
    <property type="match status" value="1"/>
</dbReference>
<feature type="transmembrane region" description="Helical" evidence="8">
    <location>
        <begin position="370"/>
        <end position="398"/>
    </location>
</feature>
<evidence type="ECO:0000313" key="11">
    <source>
        <dbReference type="Proteomes" id="UP000192923"/>
    </source>
</evidence>
<dbReference type="AlphaFoldDB" id="A0A1Y6D3G9"/>
<evidence type="ECO:0000256" key="1">
    <source>
        <dbReference type="ARBA" id="ARBA00004429"/>
    </source>
</evidence>
<feature type="transmembrane region" description="Helical" evidence="8">
    <location>
        <begin position="223"/>
        <end position="241"/>
    </location>
</feature>
<dbReference type="InterPro" id="IPR018076">
    <property type="entry name" value="T2SS_GspF_dom"/>
</dbReference>
<feature type="transmembrane region" description="Helical" evidence="8">
    <location>
        <begin position="170"/>
        <end position="193"/>
    </location>
</feature>
<dbReference type="InterPro" id="IPR003004">
    <property type="entry name" value="GspF/PilC"/>
</dbReference>
<evidence type="ECO:0000313" key="10">
    <source>
        <dbReference type="EMBL" id="SMF96960.1"/>
    </source>
</evidence>
<keyword evidence="5 8" id="KW-0812">Transmembrane</keyword>
<keyword evidence="3" id="KW-1003">Cell membrane</keyword>
<comment type="similarity">
    <text evidence="2">Belongs to the GSP F family.</text>
</comment>
<evidence type="ECO:0000256" key="3">
    <source>
        <dbReference type="ARBA" id="ARBA00022475"/>
    </source>
</evidence>
<evidence type="ECO:0000256" key="5">
    <source>
        <dbReference type="ARBA" id="ARBA00022692"/>
    </source>
</evidence>
<gene>
    <name evidence="10" type="ORF">SAMN02949497_4374</name>
</gene>
<protein>
    <submittedName>
        <fullName evidence="10">General secretion pathway protein F</fullName>
    </submittedName>
</protein>
<dbReference type="RefSeq" id="WP_085215799.1">
    <property type="nucleotide sequence ID" value="NZ_FXAM01000001.1"/>
</dbReference>
<evidence type="ECO:0000256" key="8">
    <source>
        <dbReference type="SAM" id="Phobius"/>
    </source>
</evidence>
<reference evidence="10 11" key="1">
    <citation type="submission" date="2016-12" db="EMBL/GenBank/DDBJ databases">
        <authorList>
            <person name="Song W.-J."/>
            <person name="Kurnit D.M."/>
        </authorList>
    </citation>
    <scope>NUCLEOTIDE SEQUENCE [LARGE SCALE GENOMIC DNA]</scope>
    <source>
        <strain evidence="10 11">175</strain>
    </source>
</reference>
<comment type="subcellular location">
    <subcellularLocation>
        <location evidence="1">Cell inner membrane</location>
        <topology evidence="1">Multi-pass membrane protein</topology>
    </subcellularLocation>
</comment>
<dbReference type="Pfam" id="PF00482">
    <property type="entry name" value="T2SSF"/>
    <property type="match status" value="2"/>
</dbReference>
<keyword evidence="11" id="KW-1185">Reference proteome</keyword>
<dbReference type="PRINTS" id="PR00812">
    <property type="entry name" value="BCTERIALGSPF"/>
</dbReference>
<dbReference type="STRING" id="1760988.SAMN02949497_4374"/>
<dbReference type="OrthoDB" id="9805682at2"/>
<dbReference type="PANTHER" id="PTHR30012:SF7">
    <property type="entry name" value="PROTEIN TRANSPORT PROTEIN HOFC HOMOLOG"/>
    <property type="match status" value="1"/>
</dbReference>
<feature type="domain" description="Type II secretion system protein GspF" evidence="9">
    <location>
        <begin position="71"/>
        <end position="194"/>
    </location>
</feature>
<keyword evidence="7 8" id="KW-0472">Membrane</keyword>
<keyword evidence="6 8" id="KW-1133">Transmembrane helix</keyword>
<keyword evidence="4" id="KW-0997">Cell inner membrane</keyword>
<evidence type="ECO:0000256" key="7">
    <source>
        <dbReference type="ARBA" id="ARBA00023136"/>
    </source>
</evidence>
<dbReference type="GO" id="GO:0015628">
    <property type="term" value="P:protein secretion by the type II secretion system"/>
    <property type="evidence" value="ECO:0007669"/>
    <property type="project" value="TreeGrafter"/>
</dbReference>
<proteinExistence type="inferred from homology"/>
<sequence>MPLYIYKAVNREGETIEMEREAADETALLMLLQNEGLLPIRISPAKSRPLAWLKLGRSRSRISQKQIGLMTRELLTLLQAGLPLDRALVVLLELTSSEPDLNAMLGKVLDAVKGGKQLSDALEAQNGVFSRFYLNLIRAGEAGGALEVVLERLTEYLDRSKELRDTVTTAMIYPAILVLMAMGSLLLLLAFVVPQFTEMFESAGKELPVPTQIVVGAADFIRGYWWTLVPLVFGATSFVRYQKADPVRRLVWDGWMLRLPLFGDLIIKFQVASFSRTLSTLLTNGVPLLGALTIVRDTLDNRLVAEKLGLAAESLKRGGGLTAPLMEAELFPSLAMQMIKLGEESGHLAEMLERVATTYDKEIKISIQRLLALLEPVLIVGLGIMIGGIIVSILMAILSVNDLAF</sequence>
<evidence type="ECO:0000256" key="6">
    <source>
        <dbReference type="ARBA" id="ARBA00022989"/>
    </source>
</evidence>
<organism evidence="10 11">
    <name type="scientific">Methylomagnum ishizawai</name>
    <dbReference type="NCBI Taxonomy" id="1760988"/>
    <lineage>
        <taxon>Bacteria</taxon>
        <taxon>Pseudomonadati</taxon>
        <taxon>Pseudomonadota</taxon>
        <taxon>Gammaproteobacteria</taxon>
        <taxon>Methylococcales</taxon>
        <taxon>Methylococcaceae</taxon>
        <taxon>Methylomagnum</taxon>
    </lineage>
</organism>